<dbReference type="AlphaFoldDB" id="R7ZS23"/>
<dbReference type="OrthoDB" id="5195186at2"/>
<dbReference type="GO" id="GO:0016020">
    <property type="term" value="C:membrane"/>
    <property type="evidence" value="ECO:0007669"/>
    <property type="project" value="UniProtKB-SubCell"/>
</dbReference>
<protein>
    <submittedName>
        <fullName evidence="10">Lycopene cyclase</fullName>
    </submittedName>
</protein>
<evidence type="ECO:0000256" key="8">
    <source>
        <dbReference type="SAM" id="Phobius"/>
    </source>
</evidence>
<dbReference type="NCBIfam" id="TIGR03462">
    <property type="entry name" value="CarR_dom_SF"/>
    <property type="match status" value="2"/>
</dbReference>
<dbReference type="Proteomes" id="UP000013909">
    <property type="component" value="Unassembled WGS sequence"/>
</dbReference>
<evidence type="ECO:0000313" key="11">
    <source>
        <dbReference type="Proteomes" id="UP000013909"/>
    </source>
</evidence>
<keyword evidence="5 8" id="KW-1133">Transmembrane helix</keyword>
<evidence type="ECO:0000256" key="1">
    <source>
        <dbReference type="ARBA" id="ARBA00004141"/>
    </source>
</evidence>
<feature type="transmembrane region" description="Helical" evidence="8">
    <location>
        <begin position="34"/>
        <end position="59"/>
    </location>
</feature>
<comment type="pathway">
    <text evidence="2">Carotenoid biosynthesis.</text>
</comment>
<evidence type="ECO:0000256" key="7">
    <source>
        <dbReference type="ARBA" id="ARBA00023235"/>
    </source>
</evidence>
<dbReference type="Pfam" id="PF18916">
    <property type="entry name" value="Lycopene_cyc"/>
    <property type="match status" value="2"/>
</dbReference>
<evidence type="ECO:0000256" key="5">
    <source>
        <dbReference type="ARBA" id="ARBA00022989"/>
    </source>
</evidence>
<feature type="transmembrane region" description="Helical" evidence="8">
    <location>
        <begin position="79"/>
        <end position="100"/>
    </location>
</feature>
<dbReference type="STRING" id="1232681.ADIS_2670"/>
<keyword evidence="3 8" id="KW-0812">Transmembrane</keyword>
<feature type="transmembrane region" description="Helical" evidence="8">
    <location>
        <begin position="202"/>
        <end position="221"/>
    </location>
</feature>
<reference evidence="10 11" key="1">
    <citation type="submission" date="2013-02" db="EMBL/GenBank/DDBJ databases">
        <title>A novel strain isolated from Lonar lake, Maharashtra, India.</title>
        <authorList>
            <person name="Singh A."/>
        </authorList>
    </citation>
    <scope>NUCLEOTIDE SEQUENCE [LARGE SCALE GENOMIC DNA]</scope>
    <source>
        <strain evidence="10 11">AK24</strain>
    </source>
</reference>
<comment type="caution">
    <text evidence="10">The sequence shown here is derived from an EMBL/GenBank/DDBJ whole genome shotgun (WGS) entry which is preliminary data.</text>
</comment>
<comment type="subcellular location">
    <subcellularLocation>
        <location evidence="1">Membrane</location>
        <topology evidence="1">Multi-pass membrane protein</topology>
    </subcellularLocation>
</comment>
<keyword evidence="11" id="KW-1185">Reference proteome</keyword>
<evidence type="ECO:0000256" key="6">
    <source>
        <dbReference type="ARBA" id="ARBA00023136"/>
    </source>
</evidence>
<dbReference type="GO" id="GO:0016117">
    <property type="term" value="P:carotenoid biosynthetic process"/>
    <property type="evidence" value="ECO:0007669"/>
    <property type="project" value="UniProtKB-KW"/>
</dbReference>
<dbReference type="GO" id="GO:0045436">
    <property type="term" value="F:lycopene beta cyclase activity"/>
    <property type="evidence" value="ECO:0007669"/>
    <property type="project" value="UniProtKB-ARBA"/>
</dbReference>
<evidence type="ECO:0000256" key="2">
    <source>
        <dbReference type="ARBA" id="ARBA00004829"/>
    </source>
</evidence>
<dbReference type="PATRIC" id="fig|1288963.3.peg.2661"/>
<evidence type="ECO:0000259" key="9">
    <source>
        <dbReference type="Pfam" id="PF18916"/>
    </source>
</evidence>
<organism evidence="10 11">
    <name type="scientific">Lunatimonas lonarensis</name>
    <dbReference type="NCBI Taxonomy" id="1232681"/>
    <lineage>
        <taxon>Bacteria</taxon>
        <taxon>Pseudomonadati</taxon>
        <taxon>Bacteroidota</taxon>
        <taxon>Cytophagia</taxon>
        <taxon>Cytophagales</taxon>
        <taxon>Cyclobacteriaceae</taxon>
    </lineage>
</organism>
<dbReference type="InterPro" id="IPR017825">
    <property type="entry name" value="Lycopene_cyclase_dom"/>
</dbReference>
<feature type="transmembrane region" description="Helical" evidence="8">
    <location>
        <begin position="134"/>
        <end position="151"/>
    </location>
</feature>
<name>R7ZS23_9BACT</name>
<keyword evidence="4" id="KW-0125">Carotenoid biosynthesis</keyword>
<feature type="transmembrane region" description="Helical" evidence="8">
    <location>
        <begin position="112"/>
        <end position="128"/>
    </location>
</feature>
<dbReference type="EMBL" id="AQHR01000073">
    <property type="protein sequence ID" value="EON76799.1"/>
    <property type="molecule type" value="Genomic_DNA"/>
</dbReference>
<feature type="transmembrane region" description="Helical" evidence="8">
    <location>
        <begin position="160"/>
        <end position="182"/>
    </location>
</feature>
<feature type="domain" description="Lycopene cyclase" evidence="9">
    <location>
        <begin position="3"/>
        <end position="96"/>
    </location>
</feature>
<keyword evidence="6 8" id="KW-0472">Membrane</keyword>
<gene>
    <name evidence="10" type="ORF">ADIS_2670</name>
</gene>
<evidence type="ECO:0000256" key="3">
    <source>
        <dbReference type="ARBA" id="ARBA00022692"/>
    </source>
</evidence>
<dbReference type="RefSeq" id="WP_010854805.1">
    <property type="nucleotide sequence ID" value="NZ_AQHR01000073.1"/>
</dbReference>
<evidence type="ECO:0000313" key="10">
    <source>
        <dbReference type="EMBL" id="EON76799.1"/>
    </source>
</evidence>
<keyword evidence="7" id="KW-0413">Isomerase</keyword>
<proteinExistence type="predicted"/>
<dbReference type="GO" id="GO:0016872">
    <property type="term" value="F:intramolecular lyase activity"/>
    <property type="evidence" value="ECO:0007669"/>
    <property type="project" value="InterPro"/>
</dbReference>
<sequence length="236" mass="27866">MENYYYLGLMVFTLSYPLAQSFEHRISYAKKAYALFPAILSMAFVFIVWDHWFTVQGVWGFNEKYLIGVFFLELPLEEWLFFLIVPYACVFIYEVLIYFVKKDLFKPLSVKIMYLLIGVLLTLGIYHFDKLYTGINFLFTSLVLAVHLFIFKDKHFGRFFLAYLVSFIPFFFVNGVLTGSWIEEPIVWYNDEENLGIRLGTIPIEDAVYNLGMLLMVVTIYEKIKERKTFQKGNGY</sequence>
<evidence type="ECO:0000256" key="4">
    <source>
        <dbReference type="ARBA" id="ARBA00022746"/>
    </source>
</evidence>
<accession>R7ZS23</accession>
<feature type="domain" description="Lycopene cyclase" evidence="9">
    <location>
        <begin position="129"/>
        <end position="223"/>
    </location>
</feature>